<dbReference type="PROSITE" id="PS00041">
    <property type="entry name" value="HTH_ARAC_FAMILY_1"/>
    <property type="match status" value="1"/>
</dbReference>
<sequence>MMKPQFPDLVTVIERYARYDYVTPVPGLKVGRTDHPTEVSHSIYQPSFGLVGRGVKELMVGEVPFHYAAGESLLCAADVPVTSRVTQASPAAPYLAIHLDIDPVVVAELLREQSGSRPISPDVKVAGKYALDVDLIDPLVRLVALIERPRDIAVMAPLIRREIVWRLLHSDHGPMLAQLAFANGHAARIGRTTAWIRENFAAMLRIADLAALANMSVPSFHRHFKAVTSMTPVQFQKRVRLQEARRGLSGASTISAVAYDVGYESISQFNRDYRRLFNLTPSDDAATLRAPQRPGHDPDRAPVSGCGSLRTQHVRLS</sequence>
<dbReference type="EMBL" id="JAUSVO010000006">
    <property type="protein sequence ID" value="MDQ0439578.1"/>
    <property type="molecule type" value="Genomic_DNA"/>
</dbReference>
<keyword evidence="1" id="KW-0805">Transcription regulation</keyword>
<dbReference type="InterPro" id="IPR018060">
    <property type="entry name" value="HTH_AraC"/>
</dbReference>
<dbReference type="PANTHER" id="PTHR43436">
    <property type="entry name" value="ARAC-FAMILY TRANSCRIPTIONAL REGULATOR"/>
    <property type="match status" value="1"/>
</dbReference>
<evidence type="ECO:0000313" key="7">
    <source>
        <dbReference type="Proteomes" id="UP001241603"/>
    </source>
</evidence>
<dbReference type="RefSeq" id="WP_266350472.1">
    <property type="nucleotide sequence ID" value="NZ_JAPKNG010000006.1"/>
</dbReference>
<evidence type="ECO:0000256" key="3">
    <source>
        <dbReference type="ARBA" id="ARBA00023163"/>
    </source>
</evidence>
<evidence type="ECO:0000256" key="1">
    <source>
        <dbReference type="ARBA" id="ARBA00023015"/>
    </source>
</evidence>
<feature type="region of interest" description="Disordered" evidence="4">
    <location>
        <begin position="284"/>
        <end position="307"/>
    </location>
</feature>
<name>A0ABU0HB91_9HYPH</name>
<dbReference type="InterPro" id="IPR018062">
    <property type="entry name" value="HTH_AraC-typ_CS"/>
</dbReference>
<keyword evidence="7" id="KW-1185">Reference proteome</keyword>
<organism evidence="6 7">
    <name type="scientific">Kaistia dalseonensis</name>
    <dbReference type="NCBI Taxonomy" id="410840"/>
    <lineage>
        <taxon>Bacteria</taxon>
        <taxon>Pseudomonadati</taxon>
        <taxon>Pseudomonadota</taxon>
        <taxon>Alphaproteobacteria</taxon>
        <taxon>Hyphomicrobiales</taxon>
        <taxon>Kaistiaceae</taxon>
        <taxon>Kaistia</taxon>
    </lineage>
</organism>
<dbReference type="Proteomes" id="UP001241603">
    <property type="component" value="Unassembled WGS sequence"/>
</dbReference>
<evidence type="ECO:0000256" key="4">
    <source>
        <dbReference type="SAM" id="MobiDB-lite"/>
    </source>
</evidence>
<reference evidence="6 7" key="1">
    <citation type="submission" date="2023-07" db="EMBL/GenBank/DDBJ databases">
        <title>Genomic Encyclopedia of Type Strains, Phase IV (KMG-IV): sequencing the most valuable type-strain genomes for metagenomic binning, comparative biology and taxonomic classification.</title>
        <authorList>
            <person name="Goeker M."/>
        </authorList>
    </citation>
    <scope>NUCLEOTIDE SEQUENCE [LARGE SCALE GENOMIC DNA]</scope>
    <source>
        <strain evidence="6 7">B6-8</strain>
    </source>
</reference>
<keyword evidence="2" id="KW-0238">DNA-binding</keyword>
<dbReference type="Gene3D" id="1.10.10.60">
    <property type="entry name" value="Homeodomain-like"/>
    <property type="match status" value="1"/>
</dbReference>
<comment type="caution">
    <text evidence="6">The sequence shown here is derived from an EMBL/GenBank/DDBJ whole genome shotgun (WGS) entry which is preliminary data.</text>
</comment>
<evidence type="ECO:0000259" key="5">
    <source>
        <dbReference type="PROSITE" id="PS01124"/>
    </source>
</evidence>
<evidence type="ECO:0000256" key="2">
    <source>
        <dbReference type="ARBA" id="ARBA00023125"/>
    </source>
</evidence>
<protein>
    <submittedName>
        <fullName evidence="6">AraC-like DNA-binding protein</fullName>
    </submittedName>
</protein>
<proteinExistence type="predicted"/>
<dbReference type="InterPro" id="IPR009594">
    <property type="entry name" value="Tscrpt_reg_HTH_AraC_N"/>
</dbReference>
<dbReference type="SMART" id="SM00342">
    <property type="entry name" value="HTH_ARAC"/>
    <property type="match status" value="1"/>
</dbReference>
<evidence type="ECO:0000313" key="6">
    <source>
        <dbReference type="EMBL" id="MDQ0439578.1"/>
    </source>
</evidence>
<accession>A0ABU0HB91</accession>
<dbReference type="SUPFAM" id="SSF46689">
    <property type="entry name" value="Homeodomain-like"/>
    <property type="match status" value="2"/>
</dbReference>
<dbReference type="Pfam" id="PF06719">
    <property type="entry name" value="AraC_N"/>
    <property type="match status" value="1"/>
</dbReference>
<dbReference type="Pfam" id="PF12833">
    <property type="entry name" value="HTH_18"/>
    <property type="match status" value="1"/>
</dbReference>
<dbReference type="PANTHER" id="PTHR43436:SF1">
    <property type="entry name" value="TRANSCRIPTIONAL REGULATORY PROTEIN"/>
    <property type="match status" value="1"/>
</dbReference>
<keyword evidence="3" id="KW-0804">Transcription</keyword>
<dbReference type="PROSITE" id="PS01124">
    <property type="entry name" value="HTH_ARAC_FAMILY_2"/>
    <property type="match status" value="1"/>
</dbReference>
<dbReference type="InterPro" id="IPR009057">
    <property type="entry name" value="Homeodomain-like_sf"/>
</dbReference>
<feature type="domain" description="HTH araC/xylS-type" evidence="5">
    <location>
        <begin position="190"/>
        <end position="287"/>
    </location>
</feature>
<gene>
    <name evidence="6" type="ORF">QO014_003984</name>
</gene>